<name>A0A502HVN3_9PSED</name>
<evidence type="ECO:0000313" key="3">
    <source>
        <dbReference type="Proteomes" id="UP000320914"/>
    </source>
</evidence>
<reference evidence="2 3" key="1">
    <citation type="journal article" date="2019" name="Environ. Microbiol.">
        <title>Species interactions and distinct microbial communities in high Arctic permafrost affected cryosols are associated with the CH4 and CO2 gas fluxes.</title>
        <authorList>
            <person name="Altshuler I."/>
            <person name="Hamel J."/>
            <person name="Turney S."/>
            <person name="Magnuson E."/>
            <person name="Levesque R."/>
            <person name="Greer C."/>
            <person name="Whyte L.G."/>
        </authorList>
    </citation>
    <scope>NUCLEOTIDE SEQUENCE [LARGE SCALE GENOMIC DNA]</scope>
    <source>
        <strain evidence="2 3">OWC5</strain>
    </source>
</reference>
<comment type="caution">
    <text evidence="2">The sequence shown here is derived from an EMBL/GenBank/DDBJ whole genome shotgun (WGS) entry which is preliminary data.</text>
</comment>
<proteinExistence type="predicted"/>
<dbReference type="Proteomes" id="UP000320914">
    <property type="component" value="Unassembled WGS sequence"/>
</dbReference>
<feature type="region of interest" description="Disordered" evidence="1">
    <location>
        <begin position="1"/>
        <end position="75"/>
    </location>
</feature>
<gene>
    <name evidence="2" type="ORF">EAH74_26630</name>
</gene>
<protein>
    <submittedName>
        <fullName evidence="2">Uncharacterized protein</fullName>
    </submittedName>
</protein>
<dbReference type="AlphaFoldDB" id="A0A502HVN3"/>
<accession>A0A502HVN3</accession>
<feature type="compositionally biased region" description="Basic residues" evidence="1">
    <location>
        <begin position="38"/>
        <end position="47"/>
    </location>
</feature>
<sequence length="75" mass="8263">MDGGGPTEQDRSEGMPSLGEAPNDRGKSLWLLGAGPRRLFKVTRRKGGTLSSRYRRNGYAPQPKSKKKGRHNPTL</sequence>
<evidence type="ECO:0000256" key="1">
    <source>
        <dbReference type="SAM" id="MobiDB-lite"/>
    </source>
</evidence>
<dbReference type="EMBL" id="RCZA01000013">
    <property type="protein sequence ID" value="TPG77893.1"/>
    <property type="molecule type" value="Genomic_DNA"/>
</dbReference>
<evidence type="ECO:0000313" key="2">
    <source>
        <dbReference type="EMBL" id="TPG77893.1"/>
    </source>
</evidence>
<feature type="compositionally biased region" description="Basic residues" evidence="1">
    <location>
        <begin position="64"/>
        <end position="75"/>
    </location>
</feature>
<organism evidence="2 3">
    <name type="scientific">Pseudomonas mandelii</name>
    <dbReference type="NCBI Taxonomy" id="75612"/>
    <lineage>
        <taxon>Bacteria</taxon>
        <taxon>Pseudomonadati</taxon>
        <taxon>Pseudomonadota</taxon>
        <taxon>Gammaproteobacteria</taxon>
        <taxon>Pseudomonadales</taxon>
        <taxon>Pseudomonadaceae</taxon>
        <taxon>Pseudomonas</taxon>
    </lineage>
</organism>